<accession>A0A5N8XK95</accession>
<gene>
    <name evidence="1" type="ORF">FNH08_22800</name>
</gene>
<evidence type="ECO:0000313" key="2">
    <source>
        <dbReference type="Proteomes" id="UP000400924"/>
    </source>
</evidence>
<organism evidence="1 2">
    <name type="scientific">Streptomyces spongiae</name>
    <dbReference type="NCBI Taxonomy" id="565072"/>
    <lineage>
        <taxon>Bacteria</taxon>
        <taxon>Bacillati</taxon>
        <taxon>Actinomycetota</taxon>
        <taxon>Actinomycetes</taxon>
        <taxon>Kitasatosporales</taxon>
        <taxon>Streptomycetaceae</taxon>
        <taxon>Streptomyces</taxon>
    </lineage>
</organism>
<keyword evidence="1" id="KW-0560">Oxidoreductase</keyword>
<dbReference type="EMBL" id="VJZC01000170">
    <property type="protein sequence ID" value="MPY59891.1"/>
    <property type="molecule type" value="Genomic_DNA"/>
</dbReference>
<sequence length="28" mass="2811">MTDKQATPPIGRRTVLIASGATAATLAV</sequence>
<name>A0A5N8XK95_9ACTN</name>
<proteinExistence type="predicted"/>
<reference evidence="1 2" key="1">
    <citation type="submission" date="2019-07" db="EMBL/GenBank/DDBJ databases">
        <title>New species of Amycolatopsis and Streptomyces.</title>
        <authorList>
            <person name="Duangmal K."/>
            <person name="Teo W.F.A."/>
            <person name="Lipun K."/>
        </authorList>
    </citation>
    <scope>NUCLEOTIDE SEQUENCE [LARGE SCALE GENOMIC DNA]</scope>
    <source>
        <strain evidence="1 2">NBRC 106415</strain>
    </source>
</reference>
<comment type="caution">
    <text evidence="1">The sequence shown here is derived from an EMBL/GenBank/DDBJ whole genome shotgun (WGS) entry which is preliminary data.</text>
</comment>
<keyword evidence="2" id="KW-1185">Reference proteome</keyword>
<dbReference type="PROSITE" id="PS51318">
    <property type="entry name" value="TAT"/>
    <property type="match status" value="1"/>
</dbReference>
<dbReference type="InterPro" id="IPR006311">
    <property type="entry name" value="TAT_signal"/>
</dbReference>
<feature type="non-terminal residue" evidence="1">
    <location>
        <position position="28"/>
    </location>
</feature>
<dbReference type="AlphaFoldDB" id="A0A5N8XK95"/>
<keyword evidence="1" id="KW-0223">Dioxygenase</keyword>
<dbReference type="Proteomes" id="UP000400924">
    <property type="component" value="Unassembled WGS sequence"/>
</dbReference>
<evidence type="ECO:0000313" key="1">
    <source>
        <dbReference type="EMBL" id="MPY59891.1"/>
    </source>
</evidence>
<dbReference type="GO" id="GO:0051213">
    <property type="term" value="F:dioxygenase activity"/>
    <property type="evidence" value="ECO:0007669"/>
    <property type="project" value="UniProtKB-KW"/>
</dbReference>
<protein>
    <submittedName>
        <fullName evidence="1">Protocatechuate dioxygenase</fullName>
    </submittedName>
</protein>